<reference evidence="10" key="4">
    <citation type="journal article" date="2019" name="Int. J. Syst. Evol. Microbiol.">
        <title>Streptococcus chenjunshii sp. nov. isolated from feces of Tibetan antelopes.</title>
        <authorList>
            <person name="Tian Z."/>
            <person name="Lu S."/>
            <person name="Jin D."/>
            <person name="Yang J."/>
            <person name="Pu J."/>
            <person name="Lai X.H."/>
            <person name="Bai X.N."/>
            <person name="Wu X.M."/>
            <person name="Li J."/>
            <person name="Wang S."/>
            <person name="Xu J."/>
        </authorList>
    </citation>
    <scope>NUCLEOTIDE SEQUENCE</scope>
    <source>
        <strain evidence="10">Z15</strain>
    </source>
</reference>
<evidence type="ECO:0000256" key="2">
    <source>
        <dbReference type="ARBA" id="ARBA00004370"/>
    </source>
</evidence>
<dbReference type="CDD" id="cd00075">
    <property type="entry name" value="HATPase"/>
    <property type="match status" value="1"/>
</dbReference>
<accession>A0A346NCS6</accession>
<dbReference type="EMBL" id="QVQY01000004">
    <property type="protein sequence ID" value="RFU51582.1"/>
    <property type="molecule type" value="Genomic_DNA"/>
</dbReference>
<dbReference type="PANTHER" id="PTHR45453">
    <property type="entry name" value="PHOSPHATE REGULON SENSOR PROTEIN PHOR"/>
    <property type="match status" value="1"/>
</dbReference>
<dbReference type="Pfam" id="PF00512">
    <property type="entry name" value="HisKA"/>
    <property type="match status" value="1"/>
</dbReference>
<reference evidence="11 15" key="1">
    <citation type="submission" date="2018-08" db="EMBL/GenBank/DDBJ databases">
        <title>Draft genome of Streptococcus sp .nov. Z2.</title>
        <authorList>
            <person name="Tian Z."/>
        </authorList>
    </citation>
    <scope>NUCLEOTIDE SEQUENCE [LARGE SCALE GENOMIC DNA]</scope>
    <source>
        <strain evidence="11 15">Z2</strain>
    </source>
</reference>
<name>A0A372KN37_9STRE</name>
<dbReference type="GO" id="GO:0004721">
    <property type="term" value="F:phosphoprotein phosphatase activity"/>
    <property type="evidence" value="ECO:0007669"/>
    <property type="project" value="TreeGrafter"/>
</dbReference>
<dbReference type="InterPro" id="IPR003661">
    <property type="entry name" value="HisK_dim/P_dom"/>
</dbReference>
<dbReference type="InterPro" id="IPR005467">
    <property type="entry name" value="His_kinase_dom"/>
</dbReference>
<dbReference type="EMBL" id="CP031733">
    <property type="protein sequence ID" value="AXQ78821.1"/>
    <property type="molecule type" value="Genomic_DNA"/>
</dbReference>
<protein>
    <recommendedName>
        <fullName evidence="3">histidine kinase</fullName>
        <ecNumber evidence="3">2.7.13.3</ecNumber>
    </recommendedName>
</protein>
<evidence type="ECO:0000313" key="12">
    <source>
        <dbReference type="EMBL" id="RFU53702.1"/>
    </source>
</evidence>
<keyword evidence="8" id="KW-0472">Membrane</keyword>
<evidence type="ECO:0000256" key="7">
    <source>
        <dbReference type="ARBA" id="ARBA00023012"/>
    </source>
</evidence>
<dbReference type="RefSeq" id="WP_116877657.1">
    <property type="nucleotide sequence ID" value="NZ_CP031733.1"/>
</dbReference>
<evidence type="ECO:0000259" key="9">
    <source>
        <dbReference type="PROSITE" id="PS50109"/>
    </source>
</evidence>
<dbReference type="AlphaFoldDB" id="A0A372KN37"/>
<evidence type="ECO:0000256" key="8">
    <source>
        <dbReference type="SAM" id="Phobius"/>
    </source>
</evidence>
<dbReference type="GO" id="GO:0016036">
    <property type="term" value="P:cellular response to phosphate starvation"/>
    <property type="evidence" value="ECO:0007669"/>
    <property type="project" value="TreeGrafter"/>
</dbReference>
<evidence type="ECO:0000256" key="4">
    <source>
        <dbReference type="ARBA" id="ARBA00022553"/>
    </source>
</evidence>
<keyword evidence="8" id="KW-0812">Transmembrane</keyword>
<dbReference type="Gene3D" id="1.10.287.130">
    <property type="match status" value="1"/>
</dbReference>
<dbReference type="GO" id="GO:0000155">
    <property type="term" value="F:phosphorelay sensor kinase activity"/>
    <property type="evidence" value="ECO:0007669"/>
    <property type="project" value="InterPro"/>
</dbReference>
<evidence type="ECO:0000313" key="14">
    <source>
        <dbReference type="Proteomes" id="UP000262901"/>
    </source>
</evidence>
<feature type="transmembrane region" description="Helical" evidence="8">
    <location>
        <begin position="7"/>
        <end position="28"/>
    </location>
</feature>
<gene>
    <name evidence="10" type="ORF">DDV21_006860</name>
    <name evidence="11" type="ORF">DDV22_02765</name>
    <name evidence="12" type="ORF">DDV23_03165</name>
</gene>
<accession>A0A372KN37</accession>
<comment type="catalytic activity">
    <reaction evidence="1">
        <text>ATP + protein L-histidine = ADP + protein N-phospho-L-histidine.</text>
        <dbReference type="EC" id="2.7.13.3"/>
    </reaction>
</comment>
<evidence type="ECO:0000313" key="10">
    <source>
        <dbReference type="EMBL" id="AXQ78821.1"/>
    </source>
</evidence>
<dbReference type="Proteomes" id="UP000264056">
    <property type="component" value="Unassembled WGS sequence"/>
</dbReference>
<evidence type="ECO:0000313" key="11">
    <source>
        <dbReference type="EMBL" id="RFU51582.1"/>
    </source>
</evidence>
<dbReference type="SUPFAM" id="SSF47384">
    <property type="entry name" value="Homodimeric domain of signal transducing histidine kinase"/>
    <property type="match status" value="1"/>
</dbReference>
<dbReference type="GO" id="GO:0005886">
    <property type="term" value="C:plasma membrane"/>
    <property type="evidence" value="ECO:0007669"/>
    <property type="project" value="TreeGrafter"/>
</dbReference>
<dbReference type="SMART" id="SM00387">
    <property type="entry name" value="HATPase_c"/>
    <property type="match status" value="1"/>
</dbReference>
<keyword evidence="5" id="KW-0808">Transferase</keyword>
<keyword evidence="15" id="KW-1185">Reference proteome</keyword>
<dbReference type="EC" id="2.7.13.3" evidence="3"/>
<evidence type="ECO:0000256" key="6">
    <source>
        <dbReference type="ARBA" id="ARBA00022777"/>
    </source>
</evidence>
<dbReference type="InterPro" id="IPR036097">
    <property type="entry name" value="HisK_dim/P_sf"/>
</dbReference>
<keyword evidence="7" id="KW-0902">Two-component regulatory system</keyword>
<dbReference type="InterPro" id="IPR003594">
    <property type="entry name" value="HATPase_dom"/>
</dbReference>
<comment type="subcellular location">
    <subcellularLocation>
        <location evidence="2">Membrane</location>
    </subcellularLocation>
</comment>
<dbReference type="OrthoDB" id="9813151at2"/>
<evidence type="ECO:0000256" key="5">
    <source>
        <dbReference type="ARBA" id="ARBA00022679"/>
    </source>
</evidence>
<dbReference type="Pfam" id="PF02518">
    <property type="entry name" value="HATPase_c"/>
    <property type="match status" value="1"/>
</dbReference>
<dbReference type="Proteomes" id="UP000262901">
    <property type="component" value="Unassembled WGS sequence"/>
</dbReference>
<keyword evidence="4" id="KW-0597">Phosphoprotein</keyword>
<sequence length="409" mass="46109">MFRKLRFRFIGIASLVVLFVIFSIVTVLNSARYFQTKNQINKVLRVLSDNDGSFPNVSQTAEKLGEDGVSLDTISQYRYFSAVISDNDLLSINTANISDLSDTQVENYAVSISQSDDNQGDFEYQGHVYSYMVTKQENNRHLLVVLDSTNQFNDNKMLIRLSVWMGTASFLFFVIVITVFSGRAIRPFVENYEKQRRFITNASHELKTPLAVIAANNEFVELMHGKSEWTQNTAEQIQRLTGLLNGLISQARLEEQGEVVFTDVNFSAVAEAAASDFKGLITKDGKKFTLDIQPDIIVKAEEKSLFELVTLLVDNANKYCDEAGTVSVKLRKGNRLAKGRLEISNTYADGKNTDYSKFFERFYREDESHNNQKSGYGIGLSMAESLVKLFHGTISVSYKTDTITFTVTL</sequence>
<feature type="transmembrane region" description="Helical" evidence="8">
    <location>
        <begin position="157"/>
        <end position="180"/>
    </location>
</feature>
<dbReference type="SMART" id="SM00388">
    <property type="entry name" value="HisKA"/>
    <property type="match status" value="1"/>
</dbReference>
<proteinExistence type="predicted"/>
<reference evidence="13" key="3">
    <citation type="submission" date="2018-08" db="EMBL/GenBank/DDBJ databases">
        <title>Streptococcus chenjunshii sp. nov., isolated from stools sample of the Tibetan antelope in the Qinghai-Tibet plateau, China.</title>
        <authorList>
            <person name="Tian Z."/>
        </authorList>
    </citation>
    <scope>NUCLEOTIDE SEQUENCE [LARGE SCALE GENOMIC DNA]</scope>
    <source>
        <strain evidence="13">Z15</strain>
    </source>
</reference>
<dbReference type="PANTHER" id="PTHR45453:SF1">
    <property type="entry name" value="PHOSPHATE REGULON SENSOR PROTEIN PHOR"/>
    <property type="match status" value="1"/>
</dbReference>
<organism evidence="12 14">
    <name type="scientific">Streptococcus chenjunshii</name>
    <dbReference type="NCBI Taxonomy" id="2173853"/>
    <lineage>
        <taxon>Bacteria</taxon>
        <taxon>Bacillati</taxon>
        <taxon>Bacillota</taxon>
        <taxon>Bacilli</taxon>
        <taxon>Lactobacillales</taxon>
        <taxon>Streptococcaceae</taxon>
        <taxon>Streptococcus</taxon>
    </lineage>
</organism>
<evidence type="ECO:0000256" key="3">
    <source>
        <dbReference type="ARBA" id="ARBA00012438"/>
    </source>
</evidence>
<feature type="domain" description="Histidine kinase" evidence="9">
    <location>
        <begin position="201"/>
        <end position="409"/>
    </location>
</feature>
<dbReference type="InterPro" id="IPR036890">
    <property type="entry name" value="HATPase_C_sf"/>
</dbReference>
<dbReference type="PROSITE" id="PS50109">
    <property type="entry name" value="HIS_KIN"/>
    <property type="match status" value="1"/>
</dbReference>
<keyword evidence="8" id="KW-1133">Transmembrane helix</keyword>
<evidence type="ECO:0000256" key="1">
    <source>
        <dbReference type="ARBA" id="ARBA00000085"/>
    </source>
</evidence>
<dbReference type="EMBL" id="QVQZ01000004">
    <property type="protein sequence ID" value="RFU53702.1"/>
    <property type="molecule type" value="Genomic_DNA"/>
</dbReference>
<dbReference type="SUPFAM" id="SSF55874">
    <property type="entry name" value="ATPase domain of HSP90 chaperone/DNA topoisomerase II/histidine kinase"/>
    <property type="match status" value="1"/>
</dbReference>
<reference evidence="12 14" key="2">
    <citation type="submission" date="2018-08" db="EMBL/GenBank/DDBJ databases">
        <title>Draft genome of Streptococcus sp. nov. Z1.</title>
        <authorList>
            <person name="Tian Z."/>
        </authorList>
    </citation>
    <scope>NUCLEOTIDE SEQUENCE [LARGE SCALE GENOMIC DNA]</scope>
    <source>
        <strain evidence="12">Z1</strain>
        <strain evidence="14">Z1(2018)</strain>
    </source>
</reference>
<dbReference type="CDD" id="cd00082">
    <property type="entry name" value="HisKA"/>
    <property type="match status" value="1"/>
</dbReference>
<dbReference type="InterPro" id="IPR050351">
    <property type="entry name" value="BphY/WalK/GraS-like"/>
</dbReference>
<evidence type="ECO:0000313" key="13">
    <source>
        <dbReference type="Proteomes" id="UP000246115"/>
    </source>
</evidence>
<dbReference type="Gene3D" id="3.30.565.10">
    <property type="entry name" value="Histidine kinase-like ATPase, C-terminal domain"/>
    <property type="match status" value="1"/>
</dbReference>
<keyword evidence="6 12" id="KW-0418">Kinase</keyword>
<dbReference type="Proteomes" id="UP000246115">
    <property type="component" value="Chromosome"/>
</dbReference>
<evidence type="ECO:0000313" key="15">
    <source>
        <dbReference type="Proteomes" id="UP000264056"/>
    </source>
</evidence>
<dbReference type="KEGG" id="schj:DDV21_006860"/>